<dbReference type="AlphaFoldDB" id="A0A2K2FKB2"/>
<organism evidence="2 3">
    <name type="scientific">Clostridium thermosuccinogenes</name>
    <dbReference type="NCBI Taxonomy" id="84032"/>
    <lineage>
        <taxon>Bacteria</taxon>
        <taxon>Bacillati</taxon>
        <taxon>Bacillota</taxon>
        <taxon>Clostridia</taxon>
        <taxon>Eubacteriales</taxon>
        <taxon>Clostridiaceae</taxon>
        <taxon>Clostridium</taxon>
    </lineage>
</organism>
<dbReference type="Proteomes" id="UP000236151">
    <property type="component" value="Unassembled WGS sequence"/>
</dbReference>
<dbReference type="InterPro" id="IPR003226">
    <property type="entry name" value="MYG1_exonuclease"/>
</dbReference>
<dbReference type="PANTHER" id="PTHR11215">
    <property type="entry name" value="METAL DEPENDENT HYDROLASE - RELATED"/>
    <property type="match status" value="1"/>
</dbReference>
<proteinExistence type="inferred from homology"/>
<keyword evidence="3" id="KW-1185">Reference proteome</keyword>
<evidence type="ECO:0000313" key="2">
    <source>
        <dbReference type="EMBL" id="PNU01022.1"/>
    </source>
</evidence>
<dbReference type="OrthoDB" id="183622at2"/>
<accession>A0A2K2FKB2</accession>
<dbReference type="KEGG" id="cthd:CDO33_00820"/>
<reference evidence="2 3" key="1">
    <citation type="submission" date="2017-06" db="EMBL/GenBank/DDBJ databases">
        <title>Investigating the central metabolism of Clostridium thermosuccinogenes.</title>
        <authorList>
            <person name="Koendjbiharie J.G."/>
            <person name="van Kranenburg R."/>
        </authorList>
    </citation>
    <scope>NUCLEOTIDE SEQUENCE [LARGE SCALE GENOMIC DNA]</scope>
    <source>
        <strain evidence="2 3">DSM 5806</strain>
    </source>
</reference>
<comment type="caution">
    <text evidence="2">The sequence shown here is derived from an EMBL/GenBank/DDBJ whole genome shotgun (WGS) entry which is preliminary data.</text>
</comment>
<evidence type="ECO:0000256" key="1">
    <source>
        <dbReference type="ARBA" id="ARBA00010105"/>
    </source>
</evidence>
<sequence>MDNKKPFKRVGTHNGKFHADEVLATAILKEIYDIEVVRSRDPEVLSSLELVYDVGGGEFDHHDNDKIYRESGTPYAACGLIWRKFGRDVIRARDSSLTESDIDWVFKQIDAVLMEGVDANDNGVKTSETIIPTMCISTIISGFNPPWYSHKDEDDAFHEAVSLASMVLDNTINQQFSIIKARSKVIEAYKNRTKPQLLVLDQYCPWGRILQEIDTEKEVLFVVYPNREGYALQTVRKEGGSFESRKNLPKEWAGKRDEELGKIIGIDDAVFCHPARFIAGAKSFESIMKMADIAIDRRPEIIIPKILKAPKDLKSSKTLKAFKNLFGKVKNKSRYKVRIRI</sequence>
<keyword evidence="2" id="KW-0378">Hydrolase</keyword>
<name>A0A2K2FKB2_9CLOT</name>
<dbReference type="GO" id="GO:0005737">
    <property type="term" value="C:cytoplasm"/>
    <property type="evidence" value="ECO:0007669"/>
    <property type="project" value="TreeGrafter"/>
</dbReference>
<dbReference type="GO" id="GO:0016787">
    <property type="term" value="F:hydrolase activity"/>
    <property type="evidence" value="ECO:0007669"/>
    <property type="project" value="UniProtKB-KW"/>
</dbReference>
<evidence type="ECO:0000313" key="3">
    <source>
        <dbReference type="Proteomes" id="UP000236151"/>
    </source>
</evidence>
<dbReference type="PANTHER" id="PTHR11215:SF1">
    <property type="entry name" value="MYG1 EXONUCLEASE"/>
    <property type="match status" value="1"/>
</dbReference>
<dbReference type="Pfam" id="PF03690">
    <property type="entry name" value="MYG1_exonuc"/>
    <property type="match status" value="1"/>
</dbReference>
<dbReference type="EMBL" id="NIOJ01000005">
    <property type="protein sequence ID" value="PNU01022.1"/>
    <property type="molecule type" value="Genomic_DNA"/>
</dbReference>
<protein>
    <submittedName>
        <fullName evidence="2">Metal-dependent hydrolase</fullName>
    </submittedName>
</protein>
<comment type="similarity">
    <text evidence="1">Belongs to the MYG1 family.</text>
</comment>
<gene>
    <name evidence="2" type="ORF">CDQ84_03560</name>
</gene>